<dbReference type="eggNOG" id="ENOG502QT2Y">
    <property type="taxonomic scope" value="Eukaryota"/>
</dbReference>
<dbReference type="Gramene" id="LPERR07G06840.1">
    <property type="protein sequence ID" value="LPERR07G06840.1"/>
    <property type="gene ID" value="LPERR07G06840"/>
</dbReference>
<reference evidence="2" key="2">
    <citation type="submission" date="2013-12" db="EMBL/GenBank/DDBJ databases">
        <authorList>
            <person name="Yu Y."/>
            <person name="Lee S."/>
            <person name="de Baynast K."/>
            <person name="Wissotski M."/>
            <person name="Liu L."/>
            <person name="Talag J."/>
            <person name="Goicoechea J."/>
            <person name="Angelova A."/>
            <person name="Jetty R."/>
            <person name="Kudrna D."/>
            <person name="Golser W."/>
            <person name="Rivera L."/>
            <person name="Zhang J."/>
            <person name="Wing R."/>
        </authorList>
    </citation>
    <scope>NUCLEOTIDE SEQUENCE</scope>
</reference>
<organism evidence="1 2">
    <name type="scientific">Leersia perrieri</name>
    <dbReference type="NCBI Taxonomy" id="77586"/>
    <lineage>
        <taxon>Eukaryota</taxon>
        <taxon>Viridiplantae</taxon>
        <taxon>Streptophyta</taxon>
        <taxon>Embryophyta</taxon>
        <taxon>Tracheophyta</taxon>
        <taxon>Spermatophyta</taxon>
        <taxon>Magnoliopsida</taxon>
        <taxon>Liliopsida</taxon>
        <taxon>Poales</taxon>
        <taxon>Poaceae</taxon>
        <taxon>BOP clade</taxon>
        <taxon>Oryzoideae</taxon>
        <taxon>Oryzeae</taxon>
        <taxon>Oryzinae</taxon>
        <taxon>Leersia</taxon>
    </lineage>
</organism>
<dbReference type="Proteomes" id="UP000032180">
    <property type="component" value="Chromosome 7"/>
</dbReference>
<dbReference type="STRING" id="77586.A0A0D9WX08"/>
<name>A0A0D9WX08_9ORYZ</name>
<dbReference type="HOGENOM" id="CLU_029230_0_0_1"/>
<reference evidence="1" key="3">
    <citation type="submission" date="2015-04" db="UniProtKB">
        <authorList>
            <consortium name="EnsemblPlants"/>
        </authorList>
    </citation>
    <scope>IDENTIFICATION</scope>
</reference>
<protein>
    <submittedName>
        <fullName evidence="1">Uncharacterized protein</fullName>
    </submittedName>
</protein>
<evidence type="ECO:0000313" key="2">
    <source>
        <dbReference type="Proteomes" id="UP000032180"/>
    </source>
</evidence>
<sequence length="462" mass="52781">MASAIVPDMWHWTRSLPNPKHWRGDIYSLQICNSPSTNQSLNLIISWHSETQSFNLSYSICAESLNPISLWSSKYSRLQSANGSDVTVHFLHDIICGVIRYGPYSNKNSTVRLLNVLVSEDSGNIFNLATLTLALIVCIYEAPSTLRRELISMISGQLMRNDMRGAAKMLMLTMGSNMEEQWMRSLNLAVTNWIMETHRLGGTPFLPFTVFSYAVSASKLWKVQLYCPVVTMTMENPVHQTKDEKLLFSLNYQHLEAVIHFICRVTFRENWIDVTVNIDNIRCDLIQLVSETLMAKQGYGPNEKHFPSKISLQLTPLVQTDIISLTVSRSTENPIQEVDNERCLRPRKFKHSVQGNTALLSYSLEGCSDGEMPKLETQSWFRNRYNKQSRPFARGGGGVIVAGDEYGEGVCWRMGTAAAGKTVEWEIKGRIWVTYWPNKKRTLHVETRRVEFREVLRLAIRE</sequence>
<evidence type="ECO:0000313" key="1">
    <source>
        <dbReference type="EnsemblPlants" id="LPERR07G06840.1"/>
    </source>
</evidence>
<proteinExistence type="predicted"/>
<dbReference type="EnsemblPlants" id="LPERR07G06840.1">
    <property type="protein sequence ID" value="LPERR07G06840.1"/>
    <property type="gene ID" value="LPERR07G06840"/>
</dbReference>
<reference evidence="1 2" key="1">
    <citation type="submission" date="2012-08" db="EMBL/GenBank/DDBJ databases">
        <title>Oryza genome evolution.</title>
        <authorList>
            <person name="Wing R.A."/>
        </authorList>
    </citation>
    <scope>NUCLEOTIDE SEQUENCE</scope>
</reference>
<accession>A0A0D9WX08</accession>
<dbReference type="PANTHER" id="PTHR31439">
    <property type="entry name" value="EXPRESSED PROTEIN"/>
    <property type="match status" value="1"/>
</dbReference>
<keyword evidence="2" id="KW-1185">Reference proteome</keyword>
<dbReference type="PANTHER" id="PTHR31439:SF3">
    <property type="entry name" value="OS07G0231800 PROTEIN"/>
    <property type="match status" value="1"/>
</dbReference>
<dbReference type="AlphaFoldDB" id="A0A0D9WX08"/>